<sequence length="725" mass="81332">MKGERFMERIRQMTDTRRCALLWAATVLLTAALLFLCGGKVHAREEDDDWMRDTFSRYTMAAMLSGQEENYFNDSGQPDALTVLNYTAYKMYQNGDTDTISFDKFYEEYVCENFSVVVDKKSLKDAAELDNGTSIFFDYNRDTDEISIHGMSAGGDSKRCVYIGWQDKDNNNDQTVLYGMWKDPEPAGEWKDYYVTLTISGYGDDAKIVSYQKIEDNDVKFSSEFFTINYDDNGYDEINCKRELNGKTRIVLPCYEEVHCRAAMTYQNERVETTGLAGIKVTSPDNEIVSVYDDNESYEELSSVSGNKVGTVNLTCAFQSKTGETVYTETLPCDVAKFEAGRDNARYDSYGMCVLYNTGVEIFAKTEGIDEYKKQNLVSYEWKSAKIPEINGKTTESVKYTAPNNEKEAEISVDIYIDGEKITTQFVYLKVKNGVLDYTVYEMPGTAMKKQDTTAPLLLNKRYFIDLTGGDFGWDYGNNADQCFSSWEFTMDGKTFTITDKEAEDYDTPIQQPDFMTYGRGIAGGATPNCLFTVKKAGQLTVTGTIYQNNKVFRTISKTFTVKSENTNGTTSKPQQPTQPASLQKGIKVTDKKSKAVYKVNGNKTVEYNKANKKAKKATVPSTITVNGVKYQVTSIAAKAFANNKKLTKIVIPASVRSIGKQAFSGCKNLKSITIKTTYLTKKSIGAKAFKGIHAKATIKVPKKQKKAYQKFLKTKGIGKGVKIK</sequence>
<organism evidence="2 3">
    <name type="scientific">Anaerobutyricum soehngenii</name>
    <dbReference type="NCBI Taxonomy" id="105843"/>
    <lineage>
        <taxon>Bacteria</taxon>
        <taxon>Bacillati</taxon>
        <taxon>Bacillota</taxon>
        <taxon>Clostridia</taxon>
        <taxon>Lachnospirales</taxon>
        <taxon>Lachnospiraceae</taxon>
        <taxon>Anaerobutyricum</taxon>
    </lineage>
</organism>
<dbReference type="InterPro" id="IPR026906">
    <property type="entry name" value="LRR_5"/>
</dbReference>
<dbReference type="Pfam" id="PF13306">
    <property type="entry name" value="LRR_5"/>
    <property type="match status" value="1"/>
</dbReference>
<reference evidence="2 3" key="1">
    <citation type="submission" date="2019-08" db="EMBL/GenBank/DDBJ databases">
        <title>In-depth cultivation of the pig gut microbiome towards novel bacterial diversity and tailored functional studies.</title>
        <authorList>
            <person name="Wylensek D."/>
            <person name="Hitch T.C.A."/>
            <person name="Clavel T."/>
        </authorList>
    </citation>
    <scope>NUCLEOTIDE SEQUENCE [LARGE SCALE GENOMIC DNA]</scope>
    <source>
        <strain evidence="2 3">BSM-383-APC-4H</strain>
    </source>
</reference>
<protein>
    <submittedName>
        <fullName evidence="2">Leucine-rich repeat domain-containing protein</fullName>
    </submittedName>
</protein>
<dbReference type="Gene3D" id="3.80.10.10">
    <property type="entry name" value="Ribonuclease Inhibitor"/>
    <property type="match status" value="1"/>
</dbReference>
<evidence type="ECO:0000313" key="3">
    <source>
        <dbReference type="Proteomes" id="UP000433359"/>
    </source>
</evidence>
<dbReference type="Proteomes" id="UP000433359">
    <property type="component" value="Unassembled WGS sequence"/>
</dbReference>
<evidence type="ECO:0000256" key="1">
    <source>
        <dbReference type="SAM" id="MobiDB-lite"/>
    </source>
</evidence>
<dbReference type="InterPro" id="IPR032675">
    <property type="entry name" value="LRR_dom_sf"/>
</dbReference>
<evidence type="ECO:0000313" key="2">
    <source>
        <dbReference type="EMBL" id="MSU82705.1"/>
    </source>
</evidence>
<dbReference type="AlphaFoldDB" id="A0A6N7YG92"/>
<gene>
    <name evidence="2" type="ORF">FYJ25_10225</name>
</gene>
<dbReference type="EMBL" id="VULP01000021">
    <property type="protein sequence ID" value="MSU82705.1"/>
    <property type="molecule type" value="Genomic_DNA"/>
</dbReference>
<feature type="region of interest" description="Disordered" evidence="1">
    <location>
        <begin position="564"/>
        <end position="584"/>
    </location>
</feature>
<proteinExistence type="predicted"/>
<feature type="compositionally biased region" description="Polar residues" evidence="1">
    <location>
        <begin position="564"/>
        <end position="582"/>
    </location>
</feature>
<name>A0A6N7YG92_9FIRM</name>
<accession>A0A6N7YG92</accession>
<comment type="caution">
    <text evidence="2">The sequence shown here is derived from an EMBL/GenBank/DDBJ whole genome shotgun (WGS) entry which is preliminary data.</text>
</comment>